<name>D5AR30_RHOCB</name>
<dbReference type="STRING" id="272942.RCAP_rcc01076"/>
<reference key="1">
    <citation type="submission" date="2008-12" db="EMBL/GenBank/DDBJ databases">
        <title>Complete genome sequence of Rhodobacter capsulatus SB1003.</title>
        <authorList>
            <person name="Strnad H."/>
            <person name="Lapidus A."/>
            <person name="Vlcek C."/>
            <person name="Ulbrich P."/>
            <person name="Paces J."/>
            <person name="Maltsev N."/>
            <person name="Kumar V."/>
            <person name="Kogan Y."/>
            <person name="Milgram A."/>
            <person name="Rebrekov D."/>
            <person name="Mazur M."/>
            <person name="Cox R."/>
            <person name="Kyrpides N."/>
            <person name="Kolar M."/>
            <person name="Sachova J."/>
            <person name="Ridl J."/>
            <person name="Ivanova N."/>
            <person name="Kapatral V."/>
            <person name="Los T."/>
            <person name="Lykidis A."/>
            <person name="Mikhailova N."/>
            <person name="Reznik G."/>
            <person name="Vasieva O."/>
            <person name="Fonstein M."/>
            <person name="Paces V."/>
            <person name="Haselkorn R."/>
        </authorList>
    </citation>
    <scope>NUCLEOTIDE SEQUENCE</scope>
    <source>
        <strain>SB1003</strain>
    </source>
</reference>
<sequence>MHDGTTDPQFATTSQEMTAGTETAVSAEPAAPEEDWQHSQISVIWKGVETVMRHMIGLLDKIDAGVEGLRGVGTEHVGRALEDNALAVDRMRKQLREGIARLDQQLVVFSAQGLAQQQDLRRQMRALEAQVATLAATQKAAAPGAPPAWVEDLLTRIEERLATRTAAASQERIADLELQVAALQRQLSEAARRDVAPLGGAAQEIRLLLAELIAIQERDQKEGRGGAAQHVA</sequence>
<feature type="compositionally biased region" description="Polar residues" evidence="2">
    <location>
        <begin position="1"/>
        <end position="24"/>
    </location>
</feature>
<dbReference type="HOGENOM" id="CLU_1194123_0_0_5"/>
<dbReference type="Proteomes" id="UP000002361">
    <property type="component" value="Chromosome"/>
</dbReference>
<dbReference type="RefSeq" id="WP_013066815.1">
    <property type="nucleotide sequence ID" value="NC_014034.1"/>
</dbReference>
<dbReference type="EMBL" id="CP001312">
    <property type="protein sequence ID" value="ADE84836.1"/>
    <property type="molecule type" value="Genomic_DNA"/>
</dbReference>
<reference evidence="3 4" key="2">
    <citation type="journal article" date="2010" name="J. Bacteriol.">
        <title>Complete genome sequence of the photosynthetic purple nonsulfur bacterium Rhodobacter capsulatus SB 1003.</title>
        <authorList>
            <person name="Strnad H."/>
            <person name="Lapidus A."/>
            <person name="Paces J."/>
            <person name="Ulbrich P."/>
            <person name="Vlcek C."/>
            <person name="Paces V."/>
            <person name="Haselkorn R."/>
        </authorList>
    </citation>
    <scope>NUCLEOTIDE SEQUENCE [LARGE SCALE GENOMIC DNA]</scope>
    <source>
        <strain evidence="4">ATCC BAA-309 / NBRC 16581 / SB1003</strain>
    </source>
</reference>
<keyword evidence="4" id="KW-1185">Reference proteome</keyword>
<evidence type="ECO:0000313" key="4">
    <source>
        <dbReference type="Proteomes" id="UP000002361"/>
    </source>
</evidence>
<organism evidence="3 4">
    <name type="scientific">Rhodobacter capsulatus (strain ATCC BAA-309 / NBRC 16581 / SB1003)</name>
    <dbReference type="NCBI Taxonomy" id="272942"/>
    <lineage>
        <taxon>Bacteria</taxon>
        <taxon>Pseudomonadati</taxon>
        <taxon>Pseudomonadota</taxon>
        <taxon>Alphaproteobacteria</taxon>
        <taxon>Rhodobacterales</taxon>
        <taxon>Rhodobacter group</taxon>
        <taxon>Rhodobacter</taxon>
    </lineage>
</organism>
<dbReference type="KEGG" id="rcp:RCAP_rcc01076"/>
<protein>
    <submittedName>
        <fullName evidence="3">Conserved domain protein</fullName>
    </submittedName>
</protein>
<proteinExistence type="predicted"/>
<feature type="coiled-coil region" evidence="1">
    <location>
        <begin position="166"/>
        <end position="193"/>
    </location>
</feature>
<dbReference type="GeneID" id="31489997"/>
<evidence type="ECO:0000256" key="2">
    <source>
        <dbReference type="SAM" id="MobiDB-lite"/>
    </source>
</evidence>
<gene>
    <name evidence="3" type="ordered locus">RCAP_rcc01076</name>
</gene>
<evidence type="ECO:0000256" key="1">
    <source>
        <dbReference type="SAM" id="Coils"/>
    </source>
</evidence>
<evidence type="ECO:0000313" key="3">
    <source>
        <dbReference type="EMBL" id="ADE84836.1"/>
    </source>
</evidence>
<accession>D5AR30</accession>
<feature type="region of interest" description="Disordered" evidence="2">
    <location>
        <begin position="1"/>
        <end position="36"/>
    </location>
</feature>
<dbReference type="AlphaFoldDB" id="D5AR30"/>
<keyword evidence="1" id="KW-0175">Coiled coil</keyword>